<keyword evidence="6 8" id="KW-0472">Membrane</keyword>
<dbReference type="SUPFAM" id="SSF103473">
    <property type="entry name" value="MFS general substrate transporter"/>
    <property type="match status" value="1"/>
</dbReference>
<feature type="transmembrane region" description="Helical" evidence="8">
    <location>
        <begin position="37"/>
        <end position="54"/>
    </location>
</feature>
<evidence type="ECO:0000256" key="8">
    <source>
        <dbReference type="SAM" id="Phobius"/>
    </source>
</evidence>
<name>A0A8H6BVQ4_CANAX</name>
<dbReference type="InterPro" id="IPR020846">
    <property type="entry name" value="MFS_dom"/>
</dbReference>
<comment type="similarity">
    <text evidence="2 7">Belongs to the major facilitator superfamily. Sugar transporter (TC 2.A.1.1) family.</text>
</comment>
<evidence type="ECO:0000259" key="9">
    <source>
        <dbReference type="PROSITE" id="PS50850"/>
    </source>
</evidence>
<feature type="transmembrane region" description="Helical" evidence="8">
    <location>
        <begin position="385"/>
        <end position="408"/>
    </location>
</feature>
<evidence type="ECO:0000256" key="7">
    <source>
        <dbReference type="RuleBase" id="RU003346"/>
    </source>
</evidence>
<dbReference type="InterPro" id="IPR005828">
    <property type="entry name" value="MFS_sugar_transport-like"/>
</dbReference>
<feature type="transmembrane region" description="Helical" evidence="8">
    <location>
        <begin position="457"/>
        <end position="475"/>
    </location>
</feature>
<keyword evidence="3 7" id="KW-0813">Transport</keyword>
<dbReference type="PROSITE" id="PS00217">
    <property type="entry name" value="SUGAR_TRANSPORT_2"/>
    <property type="match status" value="1"/>
</dbReference>
<dbReference type="GO" id="GO:0016020">
    <property type="term" value="C:membrane"/>
    <property type="evidence" value="ECO:0007669"/>
    <property type="project" value="UniProtKB-SubCell"/>
</dbReference>
<keyword evidence="5 8" id="KW-1133">Transmembrane helix</keyword>
<feature type="transmembrane region" description="Helical" evidence="8">
    <location>
        <begin position="211"/>
        <end position="231"/>
    </location>
</feature>
<comment type="caution">
    <text evidence="10">The sequence shown here is derived from an EMBL/GenBank/DDBJ whole genome shotgun (WGS) entry which is preliminary data.</text>
</comment>
<protein>
    <submittedName>
        <fullName evidence="10">Sugar (And other) transporter family protein</fullName>
    </submittedName>
</protein>
<dbReference type="PANTHER" id="PTHR48022">
    <property type="entry name" value="PLASTIDIC GLUCOSE TRANSPORTER 4"/>
    <property type="match status" value="1"/>
</dbReference>
<feature type="transmembrane region" description="Helical" evidence="8">
    <location>
        <begin position="172"/>
        <end position="191"/>
    </location>
</feature>
<dbReference type="Gene3D" id="1.20.1250.20">
    <property type="entry name" value="MFS general substrate transporter like domains"/>
    <property type="match status" value="2"/>
</dbReference>
<feature type="transmembrane region" description="Helical" evidence="8">
    <location>
        <begin position="420"/>
        <end position="445"/>
    </location>
</feature>
<dbReference type="GO" id="GO:0005351">
    <property type="term" value="F:carbohydrate:proton symporter activity"/>
    <property type="evidence" value="ECO:0007669"/>
    <property type="project" value="TreeGrafter"/>
</dbReference>
<proteinExistence type="inferred from homology"/>
<dbReference type="PRINTS" id="PR00171">
    <property type="entry name" value="SUGRTRNSPORT"/>
</dbReference>
<dbReference type="NCBIfam" id="TIGR00879">
    <property type="entry name" value="SP"/>
    <property type="match status" value="1"/>
</dbReference>
<organism evidence="10 12">
    <name type="scientific">Candida albicans</name>
    <name type="common">Yeast</name>
    <dbReference type="NCBI Taxonomy" id="5476"/>
    <lineage>
        <taxon>Eukaryota</taxon>
        <taxon>Fungi</taxon>
        <taxon>Dikarya</taxon>
        <taxon>Ascomycota</taxon>
        <taxon>Saccharomycotina</taxon>
        <taxon>Pichiomycetes</taxon>
        <taxon>Debaryomycetaceae</taxon>
        <taxon>Candida/Lodderomyces clade</taxon>
        <taxon>Candida</taxon>
    </lineage>
</organism>
<dbReference type="Proteomes" id="UP000536275">
    <property type="component" value="Unassembled WGS sequence"/>
</dbReference>
<evidence type="ECO:0000256" key="4">
    <source>
        <dbReference type="ARBA" id="ARBA00022692"/>
    </source>
</evidence>
<evidence type="ECO:0000256" key="3">
    <source>
        <dbReference type="ARBA" id="ARBA00022448"/>
    </source>
</evidence>
<dbReference type="Pfam" id="PF00083">
    <property type="entry name" value="Sugar_tr"/>
    <property type="match status" value="1"/>
</dbReference>
<evidence type="ECO:0000256" key="1">
    <source>
        <dbReference type="ARBA" id="ARBA00004141"/>
    </source>
</evidence>
<dbReference type="InterPro" id="IPR050360">
    <property type="entry name" value="MFS_Sugar_Transporters"/>
</dbReference>
<evidence type="ECO:0000256" key="5">
    <source>
        <dbReference type="ARBA" id="ARBA00022989"/>
    </source>
</evidence>
<dbReference type="InterPro" id="IPR003663">
    <property type="entry name" value="Sugar/inositol_transpt"/>
</dbReference>
<feature type="transmembrane region" description="Helical" evidence="8">
    <location>
        <begin position="112"/>
        <end position="131"/>
    </location>
</feature>
<dbReference type="PANTHER" id="PTHR48022:SF2">
    <property type="entry name" value="PLASTIDIC GLUCOSE TRANSPORTER 4"/>
    <property type="match status" value="1"/>
</dbReference>
<accession>A0A8H6BVQ4</accession>
<feature type="transmembrane region" description="Helical" evidence="8">
    <location>
        <begin position="333"/>
        <end position="351"/>
    </location>
</feature>
<dbReference type="InterPro" id="IPR005829">
    <property type="entry name" value="Sugar_transporter_CS"/>
</dbReference>
<reference evidence="10 12" key="1">
    <citation type="submission" date="2020-03" db="EMBL/GenBank/DDBJ databases">
        <title>FDA dAtabase for Regulatory Grade micrObial Sequences (FDA-ARGOS): Supporting development and validation of Infectious Disease Dx tests.</title>
        <authorList>
            <person name="Campos J."/>
            <person name="Goldberg B."/>
            <person name="Tallon L."/>
            <person name="Sadzewicz L."/>
            <person name="Vavikolanu K."/>
            <person name="Mehta A."/>
            <person name="Aluvathingal J."/>
            <person name="Nadendla S."/>
            <person name="Nandy P."/>
            <person name="Geyer C."/>
            <person name="Yan Y."/>
            <person name="Sichtig H."/>
        </authorList>
    </citation>
    <scope>NUCLEOTIDE SEQUENCE [LARGE SCALE GENOMIC DNA]</scope>
    <source>
        <strain evidence="10 12">FDAARGOS_656</strain>
    </source>
</reference>
<dbReference type="FunFam" id="1.20.1250.20:FF:000026">
    <property type="entry name" value="MFS quinate transporter QutD"/>
    <property type="match status" value="1"/>
</dbReference>
<dbReference type="PROSITE" id="PS00216">
    <property type="entry name" value="SUGAR_TRANSPORT_1"/>
    <property type="match status" value="1"/>
</dbReference>
<evidence type="ECO:0000313" key="10">
    <source>
        <dbReference type="EMBL" id="KAF6066861.1"/>
    </source>
</evidence>
<gene>
    <name evidence="11" type="ORF">FOB64_000086</name>
    <name evidence="10" type="ORF">FOB64_004319</name>
</gene>
<dbReference type="EMBL" id="JABWAD010000004">
    <property type="protein sequence ID" value="KAF6072809.1"/>
    <property type="molecule type" value="Genomic_DNA"/>
</dbReference>
<dbReference type="EMBL" id="JABWAD010000055">
    <property type="protein sequence ID" value="KAF6066861.1"/>
    <property type="molecule type" value="Genomic_DNA"/>
</dbReference>
<sequence length="574" mass="62989">MSKGDLEELDIQKLIVEKRLEQSNGSGFATMKRNKRALGTCLFVSLGGILYGYNQGMFGQVSSMHSFGETVGIGKIQDNPTLQGLLTSILELGAWVGVLMNGYVADALGRRASVVIGCILFNIGVIIQAVARDADYGYILGGRFVIGLGVGVLSMVVPLYNSEISRAEIRGANTAIYQLSITFGIMISYWITYGTNFIGGTGDNQSQASWLVPMCIQAAPAIILAVFIYSFPESPRWLINVGQEDKALEVLAWLRETEQENVGLQIEFLEMKAQKIFEQTLETEAYPHLQDGTKMSKFKINLNQYKSMVTHLPTFKRVSVACLTMVFQQWTGAYNFILYYAPFIFASLGLSGNTTSLLASGVVGIVMFLCTIPAVMWVDKVGRKPLLISGALVMGLCHFVVAGILGGYSDNIGSHKAAGWVAVVFIWIFAGAFGYSWGPCAWVIVAEVFPLGMRAKGVSLGSSFNWLMNFSVAISTPKFVANAKYGAYIFLGLMCVIGSMYVYFMVPETKNKTLDELDEVFGDFTGTSKKESELREKILKQVGLVDLLVGSDKELDSFRSKPEVEYKEKEAHSE</sequence>
<evidence type="ECO:0000256" key="6">
    <source>
        <dbReference type="ARBA" id="ARBA00023136"/>
    </source>
</evidence>
<feature type="transmembrane region" description="Helical" evidence="8">
    <location>
        <begin position="137"/>
        <end position="160"/>
    </location>
</feature>
<dbReference type="PROSITE" id="PS50850">
    <property type="entry name" value="MFS"/>
    <property type="match status" value="1"/>
</dbReference>
<feature type="transmembrane region" description="Helical" evidence="8">
    <location>
        <begin position="487"/>
        <end position="506"/>
    </location>
</feature>
<evidence type="ECO:0000256" key="2">
    <source>
        <dbReference type="ARBA" id="ARBA00010992"/>
    </source>
</evidence>
<feature type="transmembrane region" description="Helical" evidence="8">
    <location>
        <begin position="85"/>
        <end position="105"/>
    </location>
</feature>
<keyword evidence="4 8" id="KW-0812">Transmembrane</keyword>
<evidence type="ECO:0000313" key="11">
    <source>
        <dbReference type="EMBL" id="KAF6072809.1"/>
    </source>
</evidence>
<comment type="subcellular location">
    <subcellularLocation>
        <location evidence="1">Membrane</location>
        <topology evidence="1">Multi-pass membrane protein</topology>
    </subcellularLocation>
</comment>
<dbReference type="InterPro" id="IPR036259">
    <property type="entry name" value="MFS_trans_sf"/>
</dbReference>
<evidence type="ECO:0000313" key="12">
    <source>
        <dbReference type="Proteomes" id="UP000536275"/>
    </source>
</evidence>
<dbReference type="AlphaFoldDB" id="A0A8H6BVQ4"/>
<feature type="domain" description="Major facilitator superfamily (MFS) profile" evidence="9">
    <location>
        <begin position="40"/>
        <end position="510"/>
    </location>
</feature>
<feature type="transmembrane region" description="Helical" evidence="8">
    <location>
        <begin position="357"/>
        <end position="378"/>
    </location>
</feature>